<accession>A0A382BXQ4</accession>
<feature type="domain" description="UGSC-like" evidence="1">
    <location>
        <begin position="4"/>
        <end position="93"/>
    </location>
</feature>
<gene>
    <name evidence="2" type="ORF">METZ01_LOCUS171440</name>
</gene>
<evidence type="ECO:0000313" key="2">
    <source>
        <dbReference type="EMBL" id="SVB18586.1"/>
    </source>
</evidence>
<evidence type="ECO:0000259" key="1">
    <source>
        <dbReference type="Pfam" id="PF24696"/>
    </source>
</evidence>
<dbReference type="InterPro" id="IPR057767">
    <property type="entry name" value="UGSC-like_dom"/>
</dbReference>
<sequence>MSIQVLNPTHEGDFKSFKAAEGLKSLKGAKVGIISNGKKGTFHFFNALEELLIKNHGVKKVIRVVKKNYSAPAESEILTEVKKWDAVVAGVGD</sequence>
<dbReference type="EMBL" id="UINC01031864">
    <property type="protein sequence ID" value="SVB18586.1"/>
    <property type="molecule type" value="Genomic_DNA"/>
</dbReference>
<name>A0A382BXQ4_9ZZZZ</name>
<dbReference type="Pfam" id="PF24696">
    <property type="entry name" value="UGSC"/>
    <property type="match status" value="1"/>
</dbReference>
<protein>
    <recommendedName>
        <fullName evidence="1">UGSC-like domain-containing protein</fullName>
    </recommendedName>
</protein>
<proteinExistence type="predicted"/>
<dbReference type="AlphaFoldDB" id="A0A382BXQ4"/>
<reference evidence="2" key="1">
    <citation type="submission" date="2018-05" db="EMBL/GenBank/DDBJ databases">
        <authorList>
            <person name="Lanie J.A."/>
            <person name="Ng W.-L."/>
            <person name="Kazmierczak K.M."/>
            <person name="Andrzejewski T.M."/>
            <person name="Davidsen T.M."/>
            <person name="Wayne K.J."/>
            <person name="Tettelin H."/>
            <person name="Glass J.I."/>
            <person name="Rusch D."/>
            <person name="Podicherti R."/>
            <person name="Tsui H.-C.T."/>
            <person name="Winkler M.E."/>
        </authorList>
    </citation>
    <scope>NUCLEOTIDE SEQUENCE</scope>
</reference>
<organism evidence="2">
    <name type="scientific">marine metagenome</name>
    <dbReference type="NCBI Taxonomy" id="408172"/>
    <lineage>
        <taxon>unclassified sequences</taxon>
        <taxon>metagenomes</taxon>
        <taxon>ecological metagenomes</taxon>
    </lineage>
</organism>